<dbReference type="EMBL" id="JAJNEC010000005">
    <property type="protein sequence ID" value="MCD2423704.1"/>
    <property type="molecule type" value="Genomic_DNA"/>
</dbReference>
<name>A0ABS8PRJ1_9BACT</name>
<keyword evidence="2" id="KW-1185">Reference proteome</keyword>
<dbReference type="NCBIfam" id="TIGR04122">
    <property type="entry name" value="Xnuc_lig_assoc"/>
    <property type="match status" value="1"/>
</dbReference>
<dbReference type="GO" id="GO:0004527">
    <property type="term" value="F:exonuclease activity"/>
    <property type="evidence" value="ECO:0007669"/>
    <property type="project" value="UniProtKB-KW"/>
</dbReference>
<keyword evidence="1" id="KW-0436">Ligase</keyword>
<dbReference type="InterPro" id="IPR026360">
    <property type="entry name" value="Xnuc_lig_assoc"/>
</dbReference>
<keyword evidence="1" id="KW-0269">Exonuclease</keyword>
<dbReference type="EC" id="3.1.-.-" evidence="1"/>
<dbReference type="Proteomes" id="UP001199816">
    <property type="component" value="Unassembled WGS sequence"/>
</dbReference>
<keyword evidence="1" id="KW-0540">Nuclease</keyword>
<evidence type="ECO:0000313" key="2">
    <source>
        <dbReference type="Proteomes" id="UP001199816"/>
    </source>
</evidence>
<dbReference type="PANTHER" id="PTHR11203">
    <property type="entry name" value="CLEAVAGE AND POLYADENYLATION SPECIFICITY FACTOR FAMILY MEMBER"/>
    <property type="match status" value="1"/>
</dbReference>
<proteinExistence type="predicted"/>
<gene>
    <name evidence="1" type="ORF">LQ567_13085</name>
</gene>
<keyword evidence="1" id="KW-0378">Hydrolase</keyword>
<dbReference type="Gene3D" id="3.60.15.10">
    <property type="entry name" value="Ribonuclease Z/Hydroxyacylglutathione hydrolase-like"/>
    <property type="match status" value="1"/>
</dbReference>
<organism evidence="1 2">
    <name type="scientific">Niabella pedocola</name>
    <dbReference type="NCBI Taxonomy" id="1752077"/>
    <lineage>
        <taxon>Bacteria</taxon>
        <taxon>Pseudomonadati</taxon>
        <taxon>Bacteroidota</taxon>
        <taxon>Chitinophagia</taxon>
        <taxon>Chitinophagales</taxon>
        <taxon>Chitinophagaceae</taxon>
        <taxon>Niabella</taxon>
    </lineage>
</organism>
<dbReference type="PANTHER" id="PTHR11203:SF49">
    <property type="entry name" value="BLL1145 PROTEIN"/>
    <property type="match status" value="1"/>
</dbReference>
<sequence length="338" mass="37785">MLQFKEEGIYFPAADLYIDPWKPVSRAVITHGHSDHARPEMGSYLCHTLTKEIIKHRLGPEIAVQTLDYNEPLHINGATLSFHPAGHIIGSAQVRLEYKGEVWVVTGDYKLLNDGVSTPYEPITCHSFITESTFGLPVYQFKPCASIYEAINHWCAQNAKEGYNSVLIGYALGKAQNILANLDPELGVPLLHGAVFNMNEALARSGQLFPGEWLTPETPADRLKNTVVVAPQSVLGTPWLRKLQPYRIAVCSGWMALRGPRRRLSVDKGFALSDHCDFEQLNTAIKATGAQHIYVTHGYQAVYSRWLREQYGLNAVELTTHFENNEEAITGEDQKTPE</sequence>
<dbReference type="SUPFAM" id="SSF56281">
    <property type="entry name" value="Metallo-hydrolase/oxidoreductase"/>
    <property type="match status" value="1"/>
</dbReference>
<dbReference type="GO" id="GO:0016874">
    <property type="term" value="F:ligase activity"/>
    <property type="evidence" value="ECO:0007669"/>
    <property type="project" value="UniProtKB-KW"/>
</dbReference>
<dbReference type="InterPro" id="IPR036866">
    <property type="entry name" value="RibonucZ/Hydroxyglut_hydro"/>
</dbReference>
<dbReference type="RefSeq" id="WP_231004965.1">
    <property type="nucleotide sequence ID" value="NZ_JAJNEC010000005.1"/>
</dbReference>
<evidence type="ECO:0000313" key="1">
    <source>
        <dbReference type="EMBL" id="MCD2423704.1"/>
    </source>
</evidence>
<protein>
    <submittedName>
        <fullName evidence="1">Ligase-associated DNA damage response exonuclease</fullName>
        <ecNumber evidence="1">3.1.-.-</ecNumber>
    </submittedName>
</protein>
<comment type="caution">
    <text evidence="1">The sequence shown here is derived from an EMBL/GenBank/DDBJ whole genome shotgun (WGS) entry which is preliminary data.</text>
</comment>
<accession>A0ABS8PRJ1</accession>
<dbReference type="InterPro" id="IPR050698">
    <property type="entry name" value="MBL"/>
</dbReference>
<reference evidence="1 2" key="1">
    <citation type="submission" date="2021-11" db="EMBL/GenBank/DDBJ databases">
        <title>Genomic of Niabella pedocola.</title>
        <authorList>
            <person name="Wu T."/>
        </authorList>
    </citation>
    <scope>NUCLEOTIDE SEQUENCE [LARGE SCALE GENOMIC DNA]</scope>
    <source>
        <strain evidence="1 2">JCM 31011</strain>
    </source>
</reference>